<dbReference type="KEGG" id="fiy:BN1229_v1_3679"/>
<sequence length="144" mass="14753">MSLALTLERSNRIITVALEKAAELGLKPLTVAVLDAGGHLKALARQDGTSTLRPEMAQGKARGAIHLGIGSRAIFERAEKQPFFVQSVNALAGGSLVPVPGGVLITTSDGEIIGAVGITGDTSDNDETCAVAGIEAAGFVARIY</sequence>
<dbReference type="EMBL" id="LN829119">
    <property type="protein sequence ID" value="CPR22246.1"/>
    <property type="molecule type" value="Genomic_DNA"/>
</dbReference>
<dbReference type="InterPro" id="IPR052517">
    <property type="entry name" value="GlcG_carb_metab_protein"/>
</dbReference>
<dbReference type="AlphaFoldDB" id="A0A0D6JJX3"/>
<organism evidence="1 2">
    <name type="scientific">Candidatus Filomicrobium marinum</name>
    <dbReference type="NCBI Taxonomy" id="1608628"/>
    <lineage>
        <taxon>Bacteria</taxon>
        <taxon>Pseudomonadati</taxon>
        <taxon>Pseudomonadota</taxon>
        <taxon>Alphaproteobacteria</taxon>
        <taxon>Hyphomicrobiales</taxon>
        <taxon>Hyphomicrobiaceae</taxon>
        <taxon>Filomicrobium</taxon>
    </lineage>
</organism>
<gene>
    <name evidence="1" type="ORF">YBN1229_v1_3679</name>
</gene>
<dbReference type="InterPro" id="IPR038084">
    <property type="entry name" value="PduO/GlcC-like_sf"/>
</dbReference>
<name>A0A0D6JJX3_9HYPH</name>
<reference evidence="2" key="1">
    <citation type="submission" date="2015-02" db="EMBL/GenBank/DDBJ databases">
        <authorList>
            <person name="Chooi Y.-H."/>
        </authorList>
    </citation>
    <scope>NUCLEOTIDE SEQUENCE [LARGE SCALE GENOMIC DNA]</scope>
    <source>
        <strain evidence="2">strain Y</strain>
    </source>
</reference>
<evidence type="ECO:0008006" key="3">
    <source>
        <dbReference type="Google" id="ProtNLM"/>
    </source>
</evidence>
<dbReference type="OrthoDB" id="9815788at2"/>
<protein>
    <recommendedName>
        <fullName evidence="3">GlcG protein</fullName>
    </recommendedName>
</protein>
<evidence type="ECO:0000313" key="1">
    <source>
        <dbReference type="EMBL" id="CPR22246.1"/>
    </source>
</evidence>
<dbReference type="Gene3D" id="3.30.450.150">
    <property type="entry name" value="Haem-degrading domain"/>
    <property type="match status" value="1"/>
</dbReference>
<proteinExistence type="predicted"/>
<dbReference type="PANTHER" id="PTHR34309:SF10">
    <property type="entry name" value="SLR1406 PROTEIN"/>
    <property type="match status" value="1"/>
</dbReference>
<dbReference type="KEGG" id="fil:BN1229_v1_3685"/>
<keyword evidence="2" id="KW-1185">Reference proteome</keyword>
<accession>A0A0D6JJX3</accession>
<dbReference type="Pfam" id="PF03928">
    <property type="entry name" value="HbpS-like"/>
    <property type="match status" value="1"/>
</dbReference>
<evidence type="ECO:0000313" key="2">
    <source>
        <dbReference type="Proteomes" id="UP000033187"/>
    </source>
</evidence>
<dbReference type="RefSeq" id="WP_046479358.1">
    <property type="nucleotide sequence ID" value="NZ_LN829118.1"/>
</dbReference>
<dbReference type="Proteomes" id="UP000033187">
    <property type="component" value="Chromosome 1"/>
</dbReference>
<dbReference type="InterPro" id="IPR005624">
    <property type="entry name" value="PduO/GlcC-like"/>
</dbReference>
<dbReference type="SUPFAM" id="SSF143744">
    <property type="entry name" value="GlcG-like"/>
    <property type="match status" value="1"/>
</dbReference>
<dbReference type="PANTHER" id="PTHR34309">
    <property type="entry name" value="SLR1406 PROTEIN"/>
    <property type="match status" value="1"/>
</dbReference>